<evidence type="ECO:0000259" key="12">
    <source>
        <dbReference type="Pfam" id="PF00133"/>
    </source>
</evidence>
<dbReference type="FunFam" id="3.40.50.620:FF:000003">
    <property type="entry name" value="Leucine--tRNA ligase"/>
    <property type="match status" value="1"/>
</dbReference>
<dbReference type="HAMAP" id="MF_00049_B">
    <property type="entry name" value="Leu_tRNA_synth_B"/>
    <property type="match status" value="1"/>
</dbReference>
<dbReference type="PRINTS" id="PR00985">
    <property type="entry name" value="TRNASYNTHLEU"/>
</dbReference>
<dbReference type="Pfam" id="PF13603">
    <property type="entry name" value="tRNA-synt_1_2"/>
    <property type="match status" value="1"/>
</dbReference>
<accession>M0M6A0</accession>
<evidence type="ECO:0000313" key="17">
    <source>
        <dbReference type="Proteomes" id="UP000011566"/>
    </source>
</evidence>
<dbReference type="EC" id="6.1.1.4" evidence="2 10"/>
<dbReference type="FunFam" id="3.40.50.620:FF:000056">
    <property type="entry name" value="Leucine--tRNA ligase"/>
    <property type="match status" value="1"/>
</dbReference>
<dbReference type="OrthoDB" id="23906at2157"/>
<keyword evidence="4 11" id="KW-0436">Ligase</keyword>
<dbReference type="RefSeq" id="WP_007691483.1">
    <property type="nucleotide sequence ID" value="NZ_AOMB01000013.1"/>
</dbReference>
<dbReference type="Pfam" id="PF09334">
    <property type="entry name" value="tRNA-synt_1g"/>
    <property type="match status" value="1"/>
</dbReference>
<dbReference type="InterPro" id="IPR009080">
    <property type="entry name" value="tRNAsynth_Ia_anticodon-bd"/>
</dbReference>
<feature type="domain" description="Methionyl/Valyl/Leucyl/Isoleucyl-tRNA synthetase anticodon-binding" evidence="13">
    <location>
        <begin position="647"/>
        <end position="769"/>
    </location>
</feature>
<dbReference type="InterPro" id="IPR015413">
    <property type="entry name" value="Methionyl/Leucyl_tRNA_Synth"/>
</dbReference>
<dbReference type="AlphaFoldDB" id="M0M6A0"/>
<comment type="similarity">
    <text evidence="1 11">Belongs to the class-I aminoacyl-tRNA synthetase family.</text>
</comment>
<evidence type="ECO:0000256" key="3">
    <source>
        <dbReference type="ARBA" id="ARBA00022490"/>
    </source>
</evidence>
<evidence type="ECO:0000256" key="4">
    <source>
        <dbReference type="ARBA" id="ARBA00022598"/>
    </source>
</evidence>
<proteinExistence type="inferred from homology"/>
<keyword evidence="3" id="KW-0963">Cytoplasm</keyword>
<dbReference type="InterPro" id="IPR002300">
    <property type="entry name" value="aa-tRNA-synth_Ia"/>
</dbReference>
<evidence type="ECO:0000256" key="11">
    <source>
        <dbReference type="RuleBase" id="RU363035"/>
    </source>
</evidence>
<evidence type="ECO:0000313" key="16">
    <source>
        <dbReference type="EMBL" id="EMA40139.1"/>
    </source>
</evidence>
<evidence type="ECO:0000259" key="15">
    <source>
        <dbReference type="Pfam" id="PF13603"/>
    </source>
</evidence>
<feature type="domain" description="Aminoacyl-tRNA synthetase class Ia" evidence="12">
    <location>
        <begin position="411"/>
        <end position="608"/>
    </location>
</feature>
<keyword evidence="17" id="KW-1185">Reference proteome</keyword>
<dbReference type="GO" id="GO:0005737">
    <property type="term" value="C:cytoplasm"/>
    <property type="evidence" value="ECO:0007669"/>
    <property type="project" value="UniProtKB-UniRule"/>
</dbReference>
<name>M0M6A0_9EURY</name>
<dbReference type="Gene3D" id="1.10.730.10">
    <property type="entry name" value="Isoleucyl-tRNA Synthetase, Domain 1"/>
    <property type="match status" value="1"/>
</dbReference>
<feature type="domain" description="Leucyl-tRNA synthetase editing" evidence="15">
    <location>
        <begin position="224"/>
        <end position="399"/>
    </location>
</feature>
<dbReference type="PANTHER" id="PTHR43740">
    <property type="entry name" value="LEUCYL-TRNA SYNTHETASE"/>
    <property type="match status" value="1"/>
</dbReference>
<dbReference type="PATRIC" id="fig|1132509.6.peg.1138"/>
<dbReference type="InterPro" id="IPR001412">
    <property type="entry name" value="aa-tRNA-synth_I_CS"/>
</dbReference>
<dbReference type="GO" id="GO:0004823">
    <property type="term" value="F:leucine-tRNA ligase activity"/>
    <property type="evidence" value="ECO:0007669"/>
    <property type="project" value="UniProtKB-UniRule"/>
</dbReference>
<evidence type="ECO:0000256" key="1">
    <source>
        <dbReference type="ARBA" id="ARBA00005594"/>
    </source>
</evidence>
<evidence type="ECO:0000256" key="5">
    <source>
        <dbReference type="ARBA" id="ARBA00022741"/>
    </source>
</evidence>
<dbReference type="Gene3D" id="3.30.2320.20">
    <property type="entry name" value="Class I aminoacyl-tRNA synthetases (RS)"/>
    <property type="match status" value="1"/>
</dbReference>
<dbReference type="EMBL" id="AOMB01000013">
    <property type="protein sequence ID" value="EMA40139.1"/>
    <property type="molecule type" value="Genomic_DNA"/>
</dbReference>
<dbReference type="SUPFAM" id="SSF52374">
    <property type="entry name" value="Nucleotidylyl transferase"/>
    <property type="match status" value="1"/>
</dbReference>
<sequence length="881" mass="99017">MSRQDTYDHTAIEQTWQARWDEAGVYRTPNDATDPAYVLAMFPYPSGQLHMGHVRNYTITDAYARYLRMQGEDVLHPMGWDSFGMPAENAAIERESDPREWTMDCIDTMRDQMRSVGLGYDWEREVTTCEPDYYRWNQWFFKQFYEDGLAEQKGGEVNWCPSCETVLANEQVEGEDEHCWRCGTPVESRTLDQWFLSITEYADELLDGIDDLDGWPDSVRGMQRNWIGRQEGARVEFEIPGFGGCEAFTTRLDTVHGATFFALAPGHEVTQELIAENPELEAQVETLDPDADGDEKRGVFTGEHAVNPLTGEEIPVYVADFVLSDVGTGALMGVPGHDERDHEFASEYDIEIRQVVAPADGDGSLDIEDGAYTEDGVLVNSGEYDGLESHAARDRFVDTIESASHHTQYRLRDWLISRQRYWGTPIPIVHCEECGAVPVPDEDLPVELPEFVPTPTGNPIEEVESFVRTECPECGGPAERETDTMDTFMDSSWYFLRFVSPDLDDAPFDTDRANDWMPVDRYVGGVEHAVLHLLYARFFTRAISDMGMVDVEEPFDNLTNHGMVLLENRAMSKSQNHVVSPDEIIAEYGADTARLFMMSVAGPETDFNWTDRGVRSNNEFVRRLHGTVTEFVEGTTETAEAGERPIDEYVAREVDATVAAATTGYDGFRFDEALREARALVTLLRQYRERVTPDASTFERGLRVAVRLLAPVVPHVAEECWEALGEDGFVAEADWPVAGSDVDYAAERRLVENTREDVRHIVDVADIEDPEEIEVVVAPAWKHRALDIAIEADDDVVGSVMRDEALRTRGEAAADYAKDLAANHQSLTEALAPETELAALRRAAWLFEREFEADVTIVPANEADESVAKKATPGRPAIQID</sequence>
<reference evidence="16 17" key="1">
    <citation type="journal article" date="2014" name="PLoS Genet.">
        <title>Phylogenetically driven sequencing of extremely halophilic archaea reveals strategies for static and dynamic osmo-response.</title>
        <authorList>
            <person name="Becker E.A."/>
            <person name="Seitzer P.M."/>
            <person name="Tritt A."/>
            <person name="Larsen D."/>
            <person name="Krusor M."/>
            <person name="Yao A.I."/>
            <person name="Wu D."/>
            <person name="Madern D."/>
            <person name="Eisen J.A."/>
            <person name="Darling A.E."/>
            <person name="Facciotti M.T."/>
        </authorList>
    </citation>
    <scope>NUCLEOTIDE SEQUENCE [LARGE SCALE GENOMIC DNA]</scope>
    <source>
        <strain evidence="16 17">100A6</strain>
    </source>
</reference>
<comment type="catalytic activity">
    <reaction evidence="9">
        <text>tRNA(Leu) + L-leucine + ATP = L-leucyl-tRNA(Leu) + AMP + diphosphate</text>
        <dbReference type="Rhea" id="RHEA:11688"/>
        <dbReference type="Rhea" id="RHEA-COMP:9613"/>
        <dbReference type="Rhea" id="RHEA-COMP:9622"/>
        <dbReference type="ChEBI" id="CHEBI:30616"/>
        <dbReference type="ChEBI" id="CHEBI:33019"/>
        <dbReference type="ChEBI" id="CHEBI:57427"/>
        <dbReference type="ChEBI" id="CHEBI:78442"/>
        <dbReference type="ChEBI" id="CHEBI:78494"/>
        <dbReference type="ChEBI" id="CHEBI:456215"/>
        <dbReference type="EC" id="6.1.1.4"/>
    </reaction>
</comment>
<evidence type="ECO:0000256" key="8">
    <source>
        <dbReference type="ARBA" id="ARBA00023146"/>
    </source>
</evidence>
<dbReference type="eggNOG" id="arCOG00808">
    <property type="taxonomic scope" value="Archaea"/>
</dbReference>
<dbReference type="Proteomes" id="UP000011566">
    <property type="component" value="Unassembled WGS sequence"/>
</dbReference>
<dbReference type="Pfam" id="PF08264">
    <property type="entry name" value="Anticodon_1"/>
    <property type="match status" value="1"/>
</dbReference>
<protein>
    <recommendedName>
        <fullName evidence="2 10">Leucine--tRNA ligase</fullName>
        <ecNumber evidence="2 10">6.1.1.4</ecNumber>
    </recommendedName>
</protein>
<dbReference type="CDD" id="cd00812">
    <property type="entry name" value="LeuRS_core"/>
    <property type="match status" value="1"/>
</dbReference>
<evidence type="ECO:0000256" key="6">
    <source>
        <dbReference type="ARBA" id="ARBA00022840"/>
    </source>
</evidence>
<organism evidence="16 17">
    <name type="scientific">Halococcus hamelinensis 100A6</name>
    <dbReference type="NCBI Taxonomy" id="1132509"/>
    <lineage>
        <taxon>Archaea</taxon>
        <taxon>Methanobacteriati</taxon>
        <taxon>Methanobacteriota</taxon>
        <taxon>Stenosarchaea group</taxon>
        <taxon>Halobacteria</taxon>
        <taxon>Halobacteriales</taxon>
        <taxon>Halococcaceae</taxon>
        <taxon>Halococcus</taxon>
    </lineage>
</organism>
<feature type="domain" description="Methionyl/Leucyl tRNA synthetase" evidence="14">
    <location>
        <begin position="37"/>
        <end position="187"/>
    </location>
</feature>
<keyword evidence="7 11" id="KW-0648">Protein biosynthesis</keyword>
<keyword evidence="5 11" id="KW-0547">Nucleotide-binding</keyword>
<dbReference type="CDD" id="cd07958">
    <property type="entry name" value="Anticodon_Ia_Leu_BEm"/>
    <property type="match status" value="1"/>
</dbReference>
<dbReference type="Gene3D" id="3.40.50.620">
    <property type="entry name" value="HUPs"/>
    <property type="match status" value="2"/>
</dbReference>
<keyword evidence="6 11" id="KW-0067">ATP-binding</keyword>
<evidence type="ECO:0000259" key="13">
    <source>
        <dbReference type="Pfam" id="PF08264"/>
    </source>
</evidence>
<gene>
    <name evidence="16" type="primary">leuS</name>
    <name evidence="16" type="ORF">C447_04932</name>
</gene>
<dbReference type="NCBIfam" id="TIGR00396">
    <property type="entry name" value="leuS_bact"/>
    <property type="match status" value="1"/>
</dbReference>
<dbReference type="GO" id="GO:0002161">
    <property type="term" value="F:aminoacyl-tRNA deacylase activity"/>
    <property type="evidence" value="ECO:0007669"/>
    <property type="project" value="InterPro"/>
</dbReference>
<evidence type="ECO:0000256" key="7">
    <source>
        <dbReference type="ARBA" id="ARBA00022917"/>
    </source>
</evidence>
<dbReference type="FunFam" id="1.10.730.10:FF:000002">
    <property type="entry name" value="Leucine--tRNA ligase"/>
    <property type="match status" value="1"/>
</dbReference>
<dbReference type="InterPro" id="IPR009008">
    <property type="entry name" value="Val/Leu/Ile-tRNA-synth_edit"/>
</dbReference>
<dbReference type="Gene3D" id="1.10.10.720">
    <property type="entry name" value="leucyl-tRNA synthetase"/>
    <property type="match status" value="1"/>
</dbReference>
<evidence type="ECO:0000256" key="10">
    <source>
        <dbReference type="NCBIfam" id="TIGR00396"/>
    </source>
</evidence>
<evidence type="ECO:0000259" key="14">
    <source>
        <dbReference type="Pfam" id="PF09334"/>
    </source>
</evidence>
<keyword evidence="8 11" id="KW-0030">Aminoacyl-tRNA synthetase</keyword>
<dbReference type="InterPro" id="IPR014729">
    <property type="entry name" value="Rossmann-like_a/b/a_fold"/>
</dbReference>
<dbReference type="SUPFAM" id="SSF50677">
    <property type="entry name" value="ValRS/IleRS/LeuRS editing domain"/>
    <property type="match status" value="1"/>
</dbReference>
<dbReference type="PROSITE" id="PS00178">
    <property type="entry name" value="AA_TRNA_LIGASE_I"/>
    <property type="match status" value="1"/>
</dbReference>
<dbReference type="InterPro" id="IPR013155">
    <property type="entry name" value="M/V/L/I-tRNA-synth_anticd-bd"/>
</dbReference>
<dbReference type="InterPro" id="IPR002302">
    <property type="entry name" value="Leu-tRNA-ligase"/>
</dbReference>
<evidence type="ECO:0000256" key="2">
    <source>
        <dbReference type="ARBA" id="ARBA00013164"/>
    </source>
</evidence>
<dbReference type="SUPFAM" id="SSF47323">
    <property type="entry name" value="Anticodon-binding domain of a subclass of class I aminoacyl-tRNA synthetases"/>
    <property type="match status" value="1"/>
</dbReference>
<dbReference type="InterPro" id="IPR025709">
    <property type="entry name" value="Leu_tRNA-synth_edit"/>
</dbReference>
<evidence type="ECO:0000256" key="9">
    <source>
        <dbReference type="ARBA" id="ARBA00047469"/>
    </source>
</evidence>
<dbReference type="Pfam" id="PF00133">
    <property type="entry name" value="tRNA-synt_1"/>
    <property type="match status" value="1"/>
</dbReference>
<dbReference type="GO" id="GO:0005524">
    <property type="term" value="F:ATP binding"/>
    <property type="evidence" value="ECO:0007669"/>
    <property type="project" value="UniProtKB-KW"/>
</dbReference>
<dbReference type="GO" id="GO:0006429">
    <property type="term" value="P:leucyl-tRNA aminoacylation"/>
    <property type="evidence" value="ECO:0007669"/>
    <property type="project" value="UniProtKB-UniRule"/>
</dbReference>
<dbReference type="PANTHER" id="PTHR43740:SF2">
    <property type="entry name" value="LEUCINE--TRNA LIGASE, MITOCHONDRIAL"/>
    <property type="match status" value="1"/>
</dbReference>
<comment type="caution">
    <text evidence="16">The sequence shown here is derived from an EMBL/GenBank/DDBJ whole genome shotgun (WGS) entry which is preliminary data.</text>
</comment>